<evidence type="ECO:0000313" key="10">
    <source>
        <dbReference type="Proteomes" id="UP000000844"/>
    </source>
</evidence>
<dbReference type="PRINTS" id="PR00385">
    <property type="entry name" value="P450"/>
</dbReference>
<reference evidence="9 10" key="1">
    <citation type="journal article" date="2009" name="Stand. Genomic Sci.">
        <title>Complete genome sequence of Stackebrandtia nassauensis type strain (LLR-40K-21).</title>
        <authorList>
            <person name="Munk C."/>
            <person name="Lapidus A."/>
            <person name="Copeland A."/>
            <person name="Jando M."/>
            <person name="Mayilraj S."/>
            <person name="Glavina Del Rio T."/>
            <person name="Nolan M."/>
            <person name="Chen F."/>
            <person name="Lucas S."/>
            <person name="Tice H."/>
            <person name="Cheng J.F."/>
            <person name="Han C."/>
            <person name="Detter J.C."/>
            <person name="Bruce D."/>
            <person name="Goodwin L."/>
            <person name="Chain P."/>
            <person name="Pitluck S."/>
            <person name="Goker M."/>
            <person name="Ovchinikova G."/>
            <person name="Pati A."/>
            <person name="Ivanova N."/>
            <person name="Mavromatis K."/>
            <person name="Chen A."/>
            <person name="Palaniappan K."/>
            <person name="Land M."/>
            <person name="Hauser L."/>
            <person name="Chang Y.J."/>
            <person name="Jeffries C.D."/>
            <person name="Bristow J."/>
            <person name="Eisen J.A."/>
            <person name="Markowitz V."/>
            <person name="Hugenholtz P."/>
            <person name="Kyrpides N.C."/>
            <person name="Klenk H.P."/>
        </authorList>
    </citation>
    <scope>NUCLEOTIDE SEQUENCE [LARGE SCALE GENOMIC DNA]</scope>
    <source>
        <strain evidence="10">DSM 44728 / CIP 108903 / NRRL B-16338 / NBRC 102104 / LLR-40K-21</strain>
    </source>
</reference>
<keyword evidence="6 7" id="KW-0503">Monooxygenase</keyword>
<dbReference type="PROSITE" id="PS00086">
    <property type="entry name" value="CYTOCHROME_P450"/>
    <property type="match status" value="1"/>
</dbReference>
<evidence type="ECO:0000256" key="3">
    <source>
        <dbReference type="ARBA" id="ARBA00022723"/>
    </source>
</evidence>
<dbReference type="InterPro" id="IPR001128">
    <property type="entry name" value="Cyt_P450"/>
</dbReference>
<proteinExistence type="inferred from homology"/>
<keyword evidence="3 7" id="KW-0479">Metal-binding</keyword>
<evidence type="ECO:0000256" key="1">
    <source>
        <dbReference type="ARBA" id="ARBA00010617"/>
    </source>
</evidence>
<gene>
    <name evidence="9" type="ordered locus">Snas_4832</name>
</gene>
<dbReference type="InterPro" id="IPR002397">
    <property type="entry name" value="Cyt_P450_B"/>
</dbReference>
<keyword evidence="5 7" id="KW-0408">Iron</keyword>
<dbReference type="OrthoDB" id="3664945at2"/>
<feature type="region of interest" description="Disordered" evidence="8">
    <location>
        <begin position="1"/>
        <end position="23"/>
    </location>
</feature>
<dbReference type="EMBL" id="CP001778">
    <property type="protein sequence ID" value="ADD44473.1"/>
    <property type="molecule type" value="Genomic_DNA"/>
</dbReference>
<dbReference type="SUPFAM" id="SSF48264">
    <property type="entry name" value="Cytochrome P450"/>
    <property type="match status" value="1"/>
</dbReference>
<dbReference type="PANTHER" id="PTHR46696">
    <property type="entry name" value="P450, PUTATIVE (EUROFUNG)-RELATED"/>
    <property type="match status" value="1"/>
</dbReference>
<dbReference type="HOGENOM" id="CLU_033716_1_1_11"/>
<dbReference type="GO" id="GO:0016705">
    <property type="term" value="F:oxidoreductase activity, acting on paired donors, with incorporation or reduction of molecular oxygen"/>
    <property type="evidence" value="ECO:0007669"/>
    <property type="project" value="InterPro"/>
</dbReference>
<accession>D3Q8N1</accession>
<dbReference type="CDD" id="cd11030">
    <property type="entry name" value="CYP105-like"/>
    <property type="match status" value="1"/>
</dbReference>
<evidence type="ECO:0000256" key="5">
    <source>
        <dbReference type="ARBA" id="ARBA00023004"/>
    </source>
</evidence>
<dbReference type="Gene3D" id="1.10.630.10">
    <property type="entry name" value="Cytochrome P450"/>
    <property type="match status" value="1"/>
</dbReference>
<evidence type="ECO:0000256" key="4">
    <source>
        <dbReference type="ARBA" id="ARBA00023002"/>
    </source>
</evidence>
<dbReference type="Proteomes" id="UP000000844">
    <property type="component" value="Chromosome"/>
</dbReference>
<dbReference type="PANTHER" id="PTHR46696:SF1">
    <property type="entry name" value="CYTOCHROME P450 YJIB-RELATED"/>
    <property type="match status" value="1"/>
</dbReference>
<dbReference type="AlphaFoldDB" id="D3Q8N1"/>
<dbReference type="GO" id="GO:0005506">
    <property type="term" value="F:iron ion binding"/>
    <property type="evidence" value="ECO:0007669"/>
    <property type="project" value="InterPro"/>
</dbReference>
<evidence type="ECO:0000256" key="8">
    <source>
        <dbReference type="SAM" id="MobiDB-lite"/>
    </source>
</evidence>
<evidence type="ECO:0000313" key="9">
    <source>
        <dbReference type="EMBL" id="ADD44473.1"/>
    </source>
</evidence>
<dbReference type="STRING" id="446470.Snas_4832"/>
<dbReference type="KEGG" id="sna:Snas_4832"/>
<dbReference type="FunFam" id="1.10.630.10:FF:000018">
    <property type="entry name" value="Cytochrome P450 monooxygenase"/>
    <property type="match status" value="1"/>
</dbReference>
<dbReference type="GO" id="GO:0020037">
    <property type="term" value="F:heme binding"/>
    <property type="evidence" value="ECO:0007669"/>
    <property type="project" value="InterPro"/>
</dbReference>
<dbReference type="Pfam" id="PF00067">
    <property type="entry name" value="p450"/>
    <property type="match status" value="1"/>
</dbReference>
<dbReference type="RefSeq" id="WP_013020044.1">
    <property type="nucleotide sequence ID" value="NC_013947.1"/>
</dbReference>
<dbReference type="PRINTS" id="PR00359">
    <property type="entry name" value="BP450"/>
</dbReference>
<dbReference type="GO" id="GO:0004497">
    <property type="term" value="F:monooxygenase activity"/>
    <property type="evidence" value="ECO:0007669"/>
    <property type="project" value="UniProtKB-KW"/>
</dbReference>
<sequence>MNTEVPVPHGLPTERDNGPFNPHSLTARLREARPLSRMVFPDGHEGWMVTGHEVTRQLLADPRFSSRMDLDILHMPIELPGQGEMTEPIPQQPGMFVRMDPPDHTRLRGMLTGVFTVKRMRLLEEHIIQLVERQLDELARLTPPVDLVREFTLPVPSLAICELLGVPYEDRDDFQSKTSRSMDLKLPMEERLAVAMESAEYMSGLVRRKRTEPGDDLLSDLARRDDVSDEELVGIGQLLLGAGHETTANMLALGTFALLRHPEQLADLRANPELMQGAVEELMRFLSIADIGVRYATEDLELAGETIAKGSSVGVSLLAANHDPAKFDNPDTLDIRRNARGHVAFGHGIHQCLGQQLARVEMRAGFEGLLRRFPSLALAIPAEDVKLRTDMQIYGVHELPVTWDEVAR</sequence>
<evidence type="ECO:0000256" key="2">
    <source>
        <dbReference type="ARBA" id="ARBA00022617"/>
    </source>
</evidence>
<comment type="similarity">
    <text evidence="1 7">Belongs to the cytochrome P450 family.</text>
</comment>
<evidence type="ECO:0000256" key="6">
    <source>
        <dbReference type="ARBA" id="ARBA00023033"/>
    </source>
</evidence>
<dbReference type="InterPro" id="IPR036396">
    <property type="entry name" value="Cyt_P450_sf"/>
</dbReference>
<keyword evidence="2 7" id="KW-0349">Heme</keyword>
<evidence type="ECO:0000256" key="7">
    <source>
        <dbReference type="RuleBase" id="RU000461"/>
    </source>
</evidence>
<dbReference type="eggNOG" id="COG2124">
    <property type="taxonomic scope" value="Bacteria"/>
</dbReference>
<protein>
    <submittedName>
        <fullName evidence="9">Cytochrome P450</fullName>
    </submittedName>
</protein>
<name>D3Q8N1_STANL</name>
<keyword evidence="4 7" id="KW-0560">Oxidoreductase</keyword>
<dbReference type="InterPro" id="IPR017972">
    <property type="entry name" value="Cyt_P450_CS"/>
</dbReference>
<organism evidence="9 10">
    <name type="scientific">Stackebrandtia nassauensis (strain DSM 44728 / CIP 108903 / NRRL B-16338 / NBRC 102104 / LLR-40K-21)</name>
    <dbReference type="NCBI Taxonomy" id="446470"/>
    <lineage>
        <taxon>Bacteria</taxon>
        <taxon>Bacillati</taxon>
        <taxon>Actinomycetota</taxon>
        <taxon>Actinomycetes</taxon>
        <taxon>Glycomycetales</taxon>
        <taxon>Glycomycetaceae</taxon>
        <taxon>Stackebrandtia</taxon>
    </lineage>
</organism>
<keyword evidence="10" id="KW-1185">Reference proteome</keyword>